<accession>A0AAE0DSS1</accession>
<keyword evidence="3" id="KW-1185">Reference proteome</keyword>
<evidence type="ECO:0000256" key="1">
    <source>
        <dbReference type="SAM" id="Phobius"/>
    </source>
</evidence>
<reference evidence="2" key="1">
    <citation type="journal article" date="2023" name="Plant J.">
        <title>Genome sequences and population genomics provide insights into the demographic history, inbreeding, and mutation load of two 'living fossil' tree species of Dipteronia.</title>
        <authorList>
            <person name="Feng Y."/>
            <person name="Comes H.P."/>
            <person name="Chen J."/>
            <person name="Zhu S."/>
            <person name="Lu R."/>
            <person name="Zhang X."/>
            <person name="Li P."/>
            <person name="Qiu J."/>
            <person name="Olsen K.M."/>
            <person name="Qiu Y."/>
        </authorList>
    </citation>
    <scope>NUCLEOTIDE SEQUENCE</scope>
    <source>
        <strain evidence="2">NBL</strain>
    </source>
</reference>
<organism evidence="2 3">
    <name type="scientific">Dipteronia sinensis</name>
    <dbReference type="NCBI Taxonomy" id="43782"/>
    <lineage>
        <taxon>Eukaryota</taxon>
        <taxon>Viridiplantae</taxon>
        <taxon>Streptophyta</taxon>
        <taxon>Embryophyta</taxon>
        <taxon>Tracheophyta</taxon>
        <taxon>Spermatophyta</taxon>
        <taxon>Magnoliopsida</taxon>
        <taxon>eudicotyledons</taxon>
        <taxon>Gunneridae</taxon>
        <taxon>Pentapetalae</taxon>
        <taxon>rosids</taxon>
        <taxon>malvids</taxon>
        <taxon>Sapindales</taxon>
        <taxon>Sapindaceae</taxon>
        <taxon>Hippocastanoideae</taxon>
        <taxon>Acereae</taxon>
        <taxon>Dipteronia</taxon>
    </lineage>
</organism>
<dbReference type="Proteomes" id="UP001281410">
    <property type="component" value="Unassembled WGS sequence"/>
</dbReference>
<sequence>MSYIKIKPPDQKQNLNSTINYLFVVAALVVGAAFAGAIDIPYEIGNSSSSINDVGIAPAANSGSSEAEKKGLLINFYLLGNAMEYVPFTTPENLSKVCNLCFIIPFTYFGCFYLTGISSLDLVVNRVVLLY</sequence>
<keyword evidence="1" id="KW-1133">Transmembrane helix</keyword>
<dbReference type="AlphaFoldDB" id="A0AAE0DSS1"/>
<protein>
    <submittedName>
        <fullName evidence="2">Uncharacterized protein</fullName>
    </submittedName>
</protein>
<keyword evidence="1" id="KW-0472">Membrane</keyword>
<dbReference type="EMBL" id="JANJYJ010000010">
    <property type="protein sequence ID" value="KAK3184594.1"/>
    <property type="molecule type" value="Genomic_DNA"/>
</dbReference>
<evidence type="ECO:0000313" key="3">
    <source>
        <dbReference type="Proteomes" id="UP001281410"/>
    </source>
</evidence>
<comment type="caution">
    <text evidence="2">The sequence shown here is derived from an EMBL/GenBank/DDBJ whole genome shotgun (WGS) entry which is preliminary data.</text>
</comment>
<feature type="transmembrane region" description="Helical" evidence="1">
    <location>
        <begin position="21"/>
        <end position="42"/>
    </location>
</feature>
<evidence type="ECO:0000313" key="2">
    <source>
        <dbReference type="EMBL" id="KAK3184594.1"/>
    </source>
</evidence>
<keyword evidence="1" id="KW-0812">Transmembrane</keyword>
<proteinExistence type="predicted"/>
<gene>
    <name evidence="2" type="ORF">Dsin_031880</name>
</gene>
<name>A0AAE0DSS1_9ROSI</name>